<protein>
    <submittedName>
        <fullName evidence="1">Uncharacterized protein</fullName>
    </submittedName>
</protein>
<accession>A0A6S6QQB6</accession>
<dbReference type="KEGG" id="tso:IZ6_24610"/>
<dbReference type="Proteomes" id="UP000515317">
    <property type="component" value="Chromosome"/>
</dbReference>
<evidence type="ECO:0000313" key="1">
    <source>
        <dbReference type="EMBL" id="BCJ91726.1"/>
    </source>
</evidence>
<gene>
    <name evidence="1" type="ORF">IZ6_24610</name>
</gene>
<sequence length="44" mass="4960">MYWFLYGVGLVVVSVAIVQALWGRTTFIVNGDEIVFTGLFYKGE</sequence>
<name>A0A6S6QQB6_9HYPH</name>
<proteinExistence type="predicted"/>
<keyword evidence="2" id="KW-1185">Reference proteome</keyword>
<reference evidence="1 2" key="1">
    <citation type="submission" date="2020-08" db="EMBL/GenBank/DDBJ databases">
        <title>Genome sequence of Rhizobiales bacterium strain IZ6.</title>
        <authorList>
            <person name="Nakai R."/>
            <person name="Naganuma T."/>
        </authorList>
    </citation>
    <scope>NUCLEOTIDE SEQUENCE [LARGE SCALE GENOMIC DNA]</scope>
    <source>
        <strain evidence="1 2">IZ6</strain>
    </source>
</reference>
<dbReference type="EMBL" id="AP023361">
    <property type="protein sequence ID" value="BCJ91726.1"/>
    <property type="molecule type" value="Genomic_DNA"/>
</dbReference>
<dbReference type="RefSeq" id="WP_263971495.1">
    <property type="nucleotide sequence ID" value="NZ_AP023361.1"/>
</dbReference>
<dbReference type="AlphaFoldDB" id="A0A6S6QQB6"/>
<evidence type="ECO:0000313" key="2">
    <source>
        <dbReference type="Proteomes" id="UP000515317"/>
    </source>
</evidence>
<organism evidence="1 2">
    <name type="scientific">Terrihabitans soli</name>
    <dbReference type="NCBI Taxonomy" id="708113"/>
    <lineage>
        <taxon>Bacteria</taxon>
        <taxon>Pseudomonadati</taxon>
        <taxon>Pseudomonadota</taxon>
        <taxon>Alphaproteobacteria</taxon>
        <taxon>Hyphomicrobiales</taxon>
        <taxon>Terrihabitans</taxon>
    </lineage>
</organism>